<dbReference type="Proteomes" id="UP000291822">
    <property type="component" value="Unassembled WGS sequence"/>
</dbReference>
<comment type="similarity">
    <text evidence="10">Belongs to the class-I aminoacyl-tRNA synthetase family. TyrS type 2 subfamily.</text>
</comment>
<keyword evidence="5 10" id="KW-0067">ATP-binding</keyword>
<dbReference type="Gene3D" id="3.10.290.10">
    <property type="entry name" value="RNA-binding S4 domain"/>
    <property type="match status" value="1"/>
</dbReference>
<feature type="short sequence motif" description="'KMSKS' region" evidence="10">
    <location>
        <begin position="226"/>
        <end position="230"/>
    </location>
</feature>
<keyword evidence="7 10" id="KW-0648">Protein biosynthesis</keyword>
<dbReference type="PROSITE" id="PS50889">
    <property type="entry name" value="S4"/>
    <property type="match status" value="1"/>
</dbReference>
<evidence type="ECO:0000256" key="9">
    <source>
        <dbReference type="ARBA" id="ARBA00048248"/>
    </source>
</evidence>
<evidence type="ECO:0000256" key="2">
    <source>
        <dbReference type="ARBA" id="ARBA00022490"/>
    </source>
</evidence>
<keyword evidence="2 10" id="KW-0963">Cytoplasm</keyword>
<dbReference type="PROSITE" id="PS00178">
    <property type="entry name" value="AA_TRNA_LIGASE_I"/>
    <property type="match status" value="1"/>
</dbReference>
<dbReference type="InterPro" id="IPR024108">
    <property type="entry name" value="Tyr-tRNA-ligase_bac_2"/>
</dbReference>
<evidence type="ECO:0000313" key="12">
    <source>
        <dbReference type="EMBL" id="TCI09177.1"/>
    </source>
</evidence>
<gene>
    <name evidence="10" type="primary">tyrS</name>
    <name evidence="12" type="ORF">EZM97_23375</name>
</gene>
<dbReference type="InterPro" id="IPR002307">
    <property type="entry name" value="Tyr-tRNA-ligase"/>
</dbReference>
<dbReference type="EMBL" id="SJTG01000003">
    <property type="protein sequence ID" value="TCI09177.1"/>
    <property type="molecule type" value="Genomic_DNA"/>
</dbReference>
<dbReference type="RefSeq" id="WP_131411321.1">
    <property type="nucleotide sequence ID" value="NZ_SJTG01000003.1"/>
</dbReference>
<proteinExistence type="inferred from homology"/>
<dbReference type="InterPro" id="IPR024088">
    <property type="entry name" value="Tyr-tRNA-ligase_bac-type"/>
</dbReference>
<protein>
    <recommendedName>
        <fullName evidence="10">Tyrosine--tRNA ligase</fullName>
        <ecNumber evidence="10">6.1.1.1</ecNumber>
    </recommendedName>
    <alternativeName>
        <fullName evidence="10">Tyrosyl-tRNA synthetase</fullName>
        <shortName evidence="10">TyrRS</shortName>
    </alternativeName>
</protein>
<evidence type="ECO:0000313" key="13">
    <source>
        <dbReference type="Proteomes" id="UP000291822"/>
    </source>
</evidence>
<sequence>MNELEQALATIARGADEIIKQEELAARLKLGRPLRIKAGFDPTAPDLHLGHTVLLNKMRQFQDLGHQVIFLIGDFTGMIGDPTGKNVTRKPLTREDVLANAETYAEQVFKVLDRERTELRFNSEWFGQMTAADMIRLAAQHTVARMLERDDFAKRYASQQPIAIHEFLYPLVQGYDSVALKCDVELGGTDQKFNLLMGRALQEHHGQPAQIVLTMPLLEGLDGVNKMSKSLGNYIGINEPAIDIVTKTLKIGDDLMWRWFELLSFEASMDDIARMKQEVASGALNPRDAKLRLARELATRFHDAAAAEQAIAGWHAVVRGEGDTSLLPLTEVVVPAEGLRLPALLTAAGLTPSNAEANRKLKERAVRIDAEVVEDAQRVFSAGFEGVLQIGKRNFARVLLKLA</sequence>
<dbReference type="PANTHER" id="PTHR11766">
    <property type="entry name" value="TYROSYL-TRNA SYNTHETASE"/>
    <property type="match status" value="1"/>
</dbReference>
<keyword evidence="4 10" id="KW-0547">Nucleotide-binding</keyword>
<keyword evidence="8 10" id="KW-0030">Aminoacyl-tRNA synthetase</keyword>
<keyword evidence="6 11" id="KW-0694">RNA-binding</keyword>
<feature type="binding site" evidence="10">
    <location>
        <position position="229"/>
    </location>
    <ligand>
        <name>ATP</name>
        <dbReference type="ChEBI" id="CHEBI:30616"/>
    </ligand>
</feature>
<dbReference type="InterPro" id="IPR036986">
    <property type="entry name" value="S4_RNA-bd_sf"/>
</dbReference>
<comment type="caution">
    <text evidence="12">The sequence shown here is derived from an EMBL/GenBank/DDBJ whole genome shotgun (WGS) entry which is preliminary data.</text>
</comment>
<evidence type="ECO:0000256" key="11">
    <source>
        <dbReference type="PROSITE-ProRule" id="PRU00182"/>
    </source>
</evidence>
<dbReference type="Gene3D" id="3.40.50.620">
    <property type="entry name" value="HUPs"/>
    <property type="match status" value="1"/>
</dbReference>
<keyword evidence="3 10" id="KW-0436">Ligase</keyword>
<organism evidence="12 13">
    <name type="scientific">Dyella soli</name>
    <dbReference type="NCBI Taxonomy" id="522319"/>
    <lineage>
        <taxon>Bacteria</taxon>
        <taxon>Pseudomonadati</taxon>
        <taxon>Pseudomonadota</taxon>
        <taxon>Gammaproteobacteria</taxon>
        <taxon>Lysobacterales</taxon>
        <taxon>Rhodanobacteraceae</taxon>
        <taxon>Dyella</taxon>
    </lineage>
</organism>
<evidence type="ECO:0000256" key="5">
    <source>
        <dbReference type="ARBA" id="ARBA00022840"/>
    </source>
</evidence>
<evidence type="ECO:0000256" key="1">
    <source>
        <dbReference type="ARBA" id="ARBA00011738"/>
    </source>
</evidence>
<dbReference type="GO" id="GO:0004831">
    <property type="term" value="F:tyrosine-tRNA ligase activity"/>
    <property type="evidence" value="ECO:0007669"/>
    <property type="project" value="UniProtKB-UniRule"/>
</dbReference>
<evidence type="ECO:0000256" key="6">
    <source>
        <dbReference type="ARBA" id="ARBA00022884"/>
    </source>
</evidence>
<dbReference type="Pfam" id="PF00579">
    <property type="entry name" value="tRNA-synt_1b"/>
    <property type="match status" value="1"/>
</dbReference>
<comment type="subcellular location">
    <subcellularLocation>
        <location evidence="10">Cytoplasm</location>
    </subcellularLocation>
</comment>
<evidence type="ECO:0000256" key="4">
    <source>
        <dbReference type="ARBA" id="ARBA00022741"/>
    </source>
</evidence>
<comment type="function">
    <text evidence="10">Catalyzes the attachment of tyrosine to tRNA(Tyr) in a two-step reaction: tyrosine is first activated by ATP to form Tyr-AMP and then transferred to the acceptor end of tRNA(Tyr).</text>
</comment>
<feature type="short sequence motif" description="'HIGH' region" evidence="10">
    <location>
        <begin position="42"/>
        <end position="51"/>
    </location>
</feature>
<dbReference type="NCBIfam" id="TIGR00234">
    <property type="entry name" value="tyrS"/>
    <property type="match status" value="1"/>
</dbReference>
<comment type="subunit">
    <text evidence="1 10">Homodimer.</text>
</comment>
<dbReference type="Gene3D" id="1.10.240.10">
    <property type="entry name" value="Tyrosyl-Transfer RNA Synthetase"/>
    <property type="match status" value="1"/>
</dbReference>
<dbReference type="AlphaFoldDB" id="A0A4R0YNM5"/>
<dbReference type="SUPFAM" id="SSF52374">
    <property type="entry name" value="Nucleotidylyl transferase"/>
    <property type="match status" value="1"/>
</dbReference>
<dbReference type="GO" id="GO:0006437">
    <property type="term" value="P:tyrosyl-tRNA aminoacylation"/>
    <property type="evidence" value="ECO:0007669"/>
    <property type="project" value="UniProtKB-UniRule"/>
</dbReference>
<comment type="catalytic activity">
    <reaction evidence="9 10">
        <text>tRNA(Tyr) + L-tyrosine + ATP = L-tyrosyl-tRNA(Tyr) + AMP + diphosphate + H(+)</text>
        <dbReference type="Rhea" id="RHEA:10220"/>
        <dbReference type="Rhea" id="RHEA-COMP:9706"/>
        <dbReference type="Rhea" id="RHEA-COMP:9707"/>
        <dbReference type="ChEBI" id="CHEBI:15378"/>
        <dbReference type="ChEBI" id="CHEBI:30616"/>
        <dbReference type="ChEBI" id="CHEBI:33019"/>
        <dbReference type="ChEBI" id="CHEBI:58315"/>
        <dbReference type="ChEBI" id="CHEBI:78442"/>
        <dbReference type="ChEBI" id="CHEBI:78536"/>
        <dbReference type="ChEBI" id="CHEBI:456215"/>
        <dbReference type="EC" id="6.1.1.1"/>
    </reaction>
</comment>
<dbReference type="HAMAP" id="MF_02007">
    <property type="entry name" value="Tyr_tRNA_synth_type2"/>
    <property type="match status" value="1"/>
</dbReference>
<dbReference type="EC" id="6.1.1.1" evidence="10"/>
<accession>A0A4R0YNM5</accession>
<evidence type="ECO:0000256" key="10">
    <source>
        <dbReference type="HAMAP-Rule" id="MF_02007"/>
    </source>
</evidence>
<name>A0A4R0YNM5_9GAMM</name>
<dbReference type="CDD" id="cd00805">
    <property type="entry name" value="TyrRS_core"/>
    <property type="match status" value="1"/>
</dbReference>
<evidence type="ECO:0000256" key="7">
    <source>
        <dbReference type="ARBA" id="ARBA00022917"/>
    </source>
</evidence>
<dbReference type="InterPro" id="IPR002305">
    <property type="entry name" value="aa-tRNA-synth_Ic"/>
</dbReference>
<dbReference type="PRINTS" id="PR01040">
    <property type="entry name" value="TRNASYNTHTYR"/>
</dbReference>
<dbReference type="SUPFAM" id="SSF55174">
    <property type="entry name" value="Alpha-L RNA-binding motif"/>
    <property type="match status" value="1"/>
</dbReference>
<evidence type="ECO:0000256" key="8">
    <source>
        <dbReference type="ARBA" id="ARBA00023146"/>
    </source>
</evidence>
<keyword evidence="13" id="KW-1185">Reference proteome</keyword>
<dbReference type="GO" id="GO:0005829">
    <property type="term" value="C:cytosol"/>
    <property type="evidence" value="ECO:0007669"/>
    <property type="project" value="TreeGrafter"/>
</dbReference>
<dbReference type="GO" id="GO:0003723">
    <property type="term" value="F:RNA binding"/>
    <property type="evidence" value="ECO:0007669"/>
    <property type="project" value="UniProtKB-KW"/>
</dbReference>
<dbReference type="InterPro" id="IPR014729">
    <property type="entry name" value="Rossmann-like_a/b/a_fold"/>
</dbReference>
<dbReference type="GO" id="GO:0005524">
    <property type="term" value="F:ATP binding"/>
    <property type="evidence" value="ECO:0007669"/>
    <property type="project" value="UniProtKB-UniRule"/>
</dbReference>
<dbReference type="FunFam" id="3.40.50.620:FF:000061">
    <property type="entry name" value="Tyrosine--tRNA ligase"/>
    <property type="match status" value="1"/>
</dbReference>
<evidence type="ECO:0000256" key="3">
    <source>
        <dbReference type="ARBA" id="ARBA00022598"/>
    </source>
</evidence>
<reference evidence="12 13" key="1">
    <citation type="submission" date="2019-02" db="EMBL/GenBank/DDBJ databases">
        <title>Dyella amyloliquefaciens sp. nov., isolated from forest soil.</title>
        <authorList>
            <person name="Gao Z.-H."/>
            <person name="Qiu L.-H."/>
        </authorList>
    </citation>
    <scope>NUCLEOTIDE SEQUENCE [LARGE SCALE GENOMIC DNA]</scope>
    <source>
        <strain evidence="12 13">KACC 12747</strain>
    </source>
</reference>
<dbReference type="PANTHER" id="PTHR11766:SF1">
    <property type="entry name" value="TYROSINE--TRNA LIGASE"/>
    <property type="match status" value="1"/>
</dbReference>
<dbReference type="InterPro" id="IPR001412">
    <property type="entry name" value="aa-tRNA-synth_I_CS"/>
</dbReference>